<dbReference type="EMBL" id="HBUE01316712">
    <property type="protein sequence ID" value="CAG6586099.1"/>
    <property type="molecule type" value="Transcribed_RNA"/>
</dbReference>
<dbReference type="AlphaFoldDB" id="A0A8D8HGI7"/>
<reference evidence="1" key="1">
    <citation type="submission" date="2021-05" db="EMBL/GenBank/DDBJ databases">
        <authorList>
            <person name="Alioto T."/>
            <person name="Alioto T."/>
            <person name="Gomez Garrido J."/>
        </authorList>
    </citation>
    <scope>NUCLEOTIDE SEQUENCE</scope>
</reference>
<proteinExistence type="predicted"/>
<organism evidence="1">
    <name type="scientific">Culex pipiens</name>
    <name type="common">House mosquito</name>
    <dbReference type="NCBI Taxonomy" id="7175"/>
    <lineage>
        <taxon>Eukaryota</taxon>
        <taxon>Metazoa</taxon>
        <taxon>Ecdysozoa</taxon>
        <taxon>Arthropoda</taxon>
        <taxon>Hexapoda</taxon>
        <taxon>Insecta</taxon>
        <taxon>Pterygota</taxon>
        <taxon>Neoptera</taxon>
        <taxon>Endopterygota</taxon>
        <taxon>Diptera</taxon>
        <taxon>Nematocera</taxon>
        <taxon>Culicoidea</taxon>
        <taxon>Culicidae</taxon>
        <taxon>Culicinae</taxon>
        <taxon>Culicini</taxon>
        <taxon>Culex</taxon>
        <taxon>Culex</taxon>
    </lineage>
</organism>
<protein>
    <submittedName>
        <fullName evidence="1">(northern house mosquito) hypothetical protein</fullName>
    </submittedName>
</protein>
<accession>A0A8D8HGI7</accession>
<dbReference type="EMBL" id="HBUE01210301">
    <property type="protein sequence ID" value="CAG6534198.1"/>
    <property type="molecule type" value="Transcribed_RNA"/>
</dbReference>
<sequence>MLSPDCVAFPPGLVDSLPALQRLQWQHQWLIRHLHLRHHNLYSVQHPFLYQRRWVLRKRMKKGWYRFFTSSKMTSPLIGAALSQPVTTGLSRVCRLYDHRR</sequence>
<name>A0A8D8HGI7_CULPI</name>
<evidence type="ECO:0000313" key="1">
    <source>
        <dbReference type="EMBL" id="CAG6534198.1"/>
    </source>
</evidence>